<keyword evidence="1" id="KW-0479">Metal-binding</keyword>
<evidence type="ECO:0000259" key="5">
    <source>
        <dbReference type="PROSITE" id="PS50865"/>
    </source>
</evidence>
<reference evidence="6" key="1">
    <citation type="journal article" date="2022" name="G3 (Bethesda)">
        <title>High quality genome of the basidiomycete yeast Dioszegia hungarica PDD-24b-2 isolated from cloud water.</title>
        <authorList>
            <person name="Jarrige D."/>
            <person name="Haridas S."/>
            <person name="Bleykasten-Grosshans C."/>
            <person name="Joly M."/>
            <person name="Nadalig T."/>
            <person name="Sancelme M."/>
            <person name="Vuilleumier S."/>
            <person name="Grigoriev I.V."/>
            <person name="Amato P."/>
            <person name="Bringel F."/>
        </authorList>
    </citation>
    <scope>NUCLEOTIDE SEQUENCE</scope>
    <source>
        <strain evidence="6">PDD-24b-2</strain>
    </source>
</reference>
<evidence type="ECO:0000256" key="4">
    <source>
        <dbReference type="PROSITE-ProRule" id="PRU00134"/>
    </source>
</evidence>
<dbReference type="GO" id="GO:0008270">
    <property type="term" value="F:zinc ion binding"/>
    <property type="evidence" value="ECO:0007669"/>
    <property type="project" value="UniProtKB-KW"/>
</dbReference>
<dbReference type="RefSeq" id="XP_052942810.1">
    <property type="nucleotide sequence ID" value="XM_053086127.1"/>
</dbReference>
<evidence type="ECO:0000313" key="7">
    <source>
        <dbReference type="Proteomes" id="UP001164286"/>
    </source>
</evidence>
<evidence type="ECO:0000313" key="6">
    <source>
        <dbReference type="EMBL" id="KAI9633033.1"/>
    </source>
</evidence>
<dbReference type="AlphaFoldDB" id="A0AA38H2R1"/>
<evidence type="ECO:0000256" key="3">
    <source>
        <dbReference type="ARBA" id="ARBA00022833"/>
    </source>
</evidence>
<organism evidence="6 7">
    <name type="scientific">Dioszegia hungarica</name>
    <dbReference type="NCBI Taxonomy" id="4972"/>
    <lineage>
        <taxon>Eukaryota</taxon>
        <taxon>Fungi</taxon>
        <taxon>Dikarya</taxon>
        <taxon>Basidiomycota</taxon>
        <taxon>Agaricomycotina</taxon>
        <taxon>Tremellomycetes</taxon>
        <taxon>Tremellales</taxon>
        <taxon>Bulleribasidiaceae</taxon>
        <taxon>Dioszegia</taxon>
    </lineage>
</organism>
<sequence length="170" mass="18387">MTTAIPLSNQARNLSVSGDHRGAIRLHQRALEIKVRAHGIDSIQAALTFNALGEEYLAVGELRDAEAALKLAKKIREAASGQEFDAAVTRENLGRVYEKKGDWKGAKAIREGGGDHVTCSNENCPGETFAYSALKRCSACQAPVYCTASCQKADWVARHKVLCQSRTKAA</sequence>
<dbReference type="Pfam" id="PF01753">
    <property type="entry name" value="zf-MYND"/>
    <property type="match status" value="1"/>
</dbReference>
<proteinExistence type="predicted"/>
<dbReference type="EMBL" id="JAKWFO010000013">
    <property type="protein sequence ID" value="KAI9633033.1"/>
    <property type="molecule type" value="Genomic_DNA"/>
</dbReference>
<dbReference type="Pfam" id="PF13424">
    <property type="entry name" value="TPR_12"/>
    <property type="match status" value="1"/>
</dbReference>
<dbReference type="Proteomes" id="UP001164286">
    <property type="component" value="Unassembled WGS sequence"/>
</dbReference>
<feature type="domain" description="MYND-type" evidence="5">
    <location>
        <begin position="121"/>
        <end position="163"/>
    </location>
</feature>
<comment type="caution">
    <text evidence="6">The sequence shown here is derived from an EMBL/GenBank/DDBJ whole genome shotgun (WGS) entry which is preliminary data.</text>
</comment>
<protein>
    <recommendedName>
        <fullName evidence="5">MYND-type domain-containing protein</fullName>
    </recommendedName>
</protein>
<dbReference type="Gene3D" id="1.25.40.10">
    <property type="entry name" value="Tetratricopeptide repeat domain"/>
    <property type="match status" value="1"/>
</dbReference>
<keyword evidence="7" id="KW-1185">Reference proteome</keyword>
<dbReference type="GeneID" id="77725328"/>
<keyword evidence="3" id="KW-0862">Zinc</keyword>
<name>A0AA38H2R1_9TREE</name>
<keyword evidence="2 4" id="KW-0863">Zinc-finger</keyword>
<dbReference type="InterPro" id="IPR002893">
    <property type="entry name" value="Znf_MYND"/>
</dbReference>
<evidence type="ECO:0000256" key="2">
    <source>
        <dbReference type="ARBA" id="ARBA00022771"/>
    </source>
</evidence>
<dbReference type="SUPFAM" id="SSF144232">
    <property type="entry name" value="HIT/MYND zinc finger-like"/>
    <property type="match status" value="1"/>
</dbReference>
<dbReference type="InterPro" id="IPR011990">
    <property type="entry name" value="TPR-like_helical_dom_sf"/>
</dbReference>
<accession>A0AA38H2R1</accession>
<gene>
    <name evidence="6" type="ORF">MKK02DRAFT_19677</name>
</gene>
<dbReference type="SUPFAM" id="SSF48452">
    <property type="entry name" value="TPR-like"/>
    <property type="match status" value="1"/>
</dbReference>
<dbReference type="Gene3D" id="6.10.140.2220">
    <property type="match status" value="1"/>
</dbReference>
<dbReference type="PROSITE" id="PS50865">
    <property type="entry name" value="ZF_MYND_2"/>
    <property type="match status" value="1"/>
</dbReference>
<evidence type="ECO:0000256" key="1">
    <source>
        <dbReference type="ARBA" id="ARBA00022723"/>
    </source>
</evidence>